<dbReference type="Gene3D" id="3.40.30.10">
    <property type="entry name" value="Glutaredoxin"/>
    <property type="match status" value="1"/>
</dbReference>
<proteinExistence type="predicted"/>
<dbReference type="GO" id="GO:0046872">
    <property type="term" value="F:metal ion binding"/>
    <property type="evidence" value="ECO:0007669"/>
    <property type="project" value="UniProtKB-KW"/>
</dbReference>
<accession>A0A1F5ABI4</accession>
<name>A0A1F5ABI4_9BACT</name>
<evidence type="ECO:0000256" key="1">
    <source>
        <dbReference type="ARBA" id="ARBA00022723"/>
    </source>
</evidence>
<dbReference type="EMBL" id="MEYH01000047">
    <property type="protein sequence ID" value="OGD15825.1"/>
    <property type="molecule type" value="Genomic_DNA"/>
</dbReference>
<dbReference type="PANTHER" id="PTHR43578:SF3">
    <property type="entry name" value="NADH-QUINONE OXIDOREDUCTASE SUBUNIT F"/>
    <property type="match status" value="1"/>
</dbReference>
<dbReference type="PANTHER" id="PTHR43578">
    <property type="entry name" value="NADH-QUINONE OXIDOREDUCTASE SUBUNIT F"/>
    <property type="match status" value="1"/>
</dbReference>
<evidence type="ECO:0000313" key="4">
    <source>
        <dbReference type="EMBL" id="OGD15825.1"/>
    </source>
</evidence>
<dbReference type="GO" id="GO:0051536">
    <property type="term" value="F:iron-sulfur cluster binding"/>
    <property type="evidence" value="ECO:0007669"/>
    <property type="project" value="UniProtKB-KW"/>
</dbReference>
<dbReference type="InterPro" id="IPR036249">
    <property type="entry name" value="Thioredoxin-like_sf"/>
</dbReference>
<gene>
    <name evidence="4" type="ORF">A2V47_01435</name>
</gene>
<keyword evidence="3" id="KW-0411">Iron-sulfur</keyword>
<evidence type="ECO:0000256" key="2">
    <source>
        <dbReference type="ARBA" id="ARBA00023004"/>
    </source>
</evidence>
<dbReference type="Proteomes" id="UP000177701">
    <property type="component" value="Unassembled WGS sequence"/>
</dbReference>
<protein>
    <recommendedName>
        <fullName evidence="6">NADH dehydrogenase</fullName>
    </recommendedName>
</protein>
<reference evidence="4 5" key="1">
    <citation type="journal article" date="2016" name="Nat. Commun.">
        <title>Thousands of microbial genomes shed light on interconnected biogeochemical processes in an aquifer system.</title>
        <authorList>
            <person name="Anantharaman K."/>
            <person name="Brown C.T."/>
            <person name="Hug L.A."/>
            <person name="Sharon I."/>
            <person name="Castelle C.J."/>
            <person name="Probst A.J."/>
            <person name="Thomas B.C."/>
            <person name="Singh A."/>
            <person name="Wilkins M.J."/>
            <person name="Karaoz U."/>
            <person name="Brodie E.L."/>
            <person name="Williams K.H."/>
            <person name="Hubbard S.S."/>
            <person name="Banfield J.F."/>
        </authorList>
    </citation>
    <scope>NUCLEOTIDE SEQUENCE [LARGE SCALE GENOMIC DNA]</scope>
</reference>
<dbReference type="CDD" id="cd02980">
    <property type="entry name" value="TRX_Fd_family"/>
    <property type="match status" value="1"/>
</dbReference>
<dbReference type="STRING" id="1797291.A2V47_01435"/>
<dbReference type="AlphaFoldDB" id="A0A1F5ABI4"/>
<dbReference type="SUPFAM" id="SSF52833">
    <property type="entry name" value="Thioredoxin-like"/>
    <property type="match status" value="1"/>
</dbReference>
<evidence type="ECO:0000313" key="5">
    <source>
        <dbReference type="Proteomes" id="UP000177701"/>
    </source>
</evidence>
<keyword evidence="2" id="KW-0408">Iron</keyword>
<evidence type="ECO:0000256" key="3">
    <source>
        <dbReference type="ARBA" id="ARBA00023014"/>
    </source>
</evidence>
<organism evidence="4 5">
    <name type="scientific">Candidatus Sediminicultor quintus</name>
    <dbReference type="NCBI Taxonomy" id="1797291"/>
    <lineage>
        <taxon>Bacteria</taxon>
        <taxon>Pseudomonadati</taxon>
        <taxon>Atribacterota</taxon>
        <taxon>Candidatus Phoenicimicrobiia</taxon>
        <taxon>Candidatus Pheonicimicrobiales</taxon>
        <taxon>Candidatus Phoenicimicrobiaceae</taxon>
        <taxon>Candidatus Sediminicultor</taxon>
    </lineage>
</organism>
<comment type="caution">
    <text evidence="4">The sequence shown here is derived from an EMBL/GenBank/DDBJ whole genome shotgun (WGS) entry which is preliminary data.</text>
</comment>
<keyword evidence="1" id="KW-0479">Metal-binding</keyword>
<dbReference type="Pfam" id="PF01257">
    <property type="entry name" value="2Fe-2S_thioredx"/>
    <property type="match status" value="1"/>
</dbReference>
<sequence length="121" mass="13665">MKNLEELKKIRDRVRKDLELRTGKHRIKIVVCLGTCGIAAGARETMNTLIDLIAKKDTPDTIVTTAGCAGFCQQEPMIQLYIEDKEPVVYGKVDQKAAEEIFEKHILKGEIVEKYLFSKGK</sequence>
<evidence type="ECO:0008006" key="6">
    <source>
        <dbReference type="Google" id="ProtNLM"/>
    </source>
</evidence>